<protein>
    <submittedName>
        <fullName evidence="1">Uncharacterized protein</fullName>
    </submittedName>
</protein>
<dbReference type="Proteomes" id="UP001341840">
    <property type="component" value="Unassembled WGS sequence"/>
</dbReference>
<evidence type="ECO:0000313" key="1">
    <source>
        <dbReference type="EMBL" id="MED6133757.1"/>
    </source>
</evidence>
<dbReference type="EMBL" id="JASCZI010060547">
    <property type="protein sequence ID" value="MED6133757.1"/>
    <property type="molecule type" value="Genomic_DNA"/>
</dbReference>
<evidence type="ECO:0000313" key="2">
    <source>
        <dbReference type="Proteomes" id="UP001341840"/>
    </source>
</evidence>
<proteinExistence type="predicted"/>
<gene>
    <name evidence="1" type="ORF">PIB30_031073</name>
</gene>
<sequence length="234" mass="26463">MAEIMDPATNSNNNNNQIQVQKPLAIPISEKLSSDNFLTWIYQVTQTISGQKLQHHLDKNKIPTQIATEEDRAAGKETKEYQEWRIEDYNVNSWLFAFLDASFKYRILGCNFAQKLGADCTLFSPHKQDLGDPPLSIPDLEALLMAEEELIERLKKPDTNMEEEADQAMVAEEAETGIATTTVHNVKFVANWATLLCIATSDSTLRHRINNRIQGILPSHKPCYHPLISTTLKP</sequence>
<organism evidence="1 2">
    <name type="scientific">Stylosanthes scabra</name>
    <dbReference type="NCBI Taxonomy" id="79078"/>
    <lineage>
        <taxon>Eukaryota</taxon>
        <taxon>Viridiplantae</taxon>
        <taxon>Streptophyta</taxon>
        <taxon>Embryophyta</taxon>
        <taxon>Tracheophyta</taxon>
        <taxon>Spermatophyta</taxon>
        <taxon>Magnoliopsida</taxon>
        <taxon>eudicotyledons</taxon>
        <taxon>Gunneridae</taxon>
        <taxon>Pentapetalae</taxon>
        <taxon>rosids</taxon>
        <taxon>fabids</taxon>
        <taxon>Fabales</taxon>
        <taxon>Fabaceae</taxon>
        <taxon>Papilionoideae</taxon>
        <taxon>50 kb inversion clade</taxon>
        <taxon>dalbergioids sensu lato</taxon>
        <taxon>Dalbergieae</taxon>
        <taxon>Pterocarpus clade</taxon>
        <taxon>Stylosanthes</taxon>
    </lineage>
</organism>
<reference evidence="1 2" key="1">
    <citation type="journal article" date="2023" name="Plants (Basel)">
        <title>Bridging the Gap: Combining Genomics and Transcriptomics Approaches to Understand Stylosanthes scabra, an Orphan Legume from the Brazilian Caatinga.</title>
        <authorList>
            <person name="Ferreira-Neto J.R.C."/>
            <person name="da Silva M.D."/>
            <person name="Binneck E."/>
            <person name="de Melo N.F."/>
            <person name="da Silva R.H."/>
            <person name="de Melo A.L.T.M."/>
            <person name="Pandolfi V."/>
            <person name="Bustamante F.O."/>
            <person name="Brasileiro-Vidal A.C."/>
            <person name="Benko-Iseppon A.M."/>
        </authorList>
    </citation>
    <scope>NUCLEOTIDE SEQUENCE [LARGE SCALE GENOMIC DNA]</scope>
    <source>
        <tissue evidence="1">Leaves</tissue>
    </source>
</reference>
<keyword evidence="2" id="KW-1185">Reference proteome</keyword>
<name>A0ABU6SBP2_9FABA</name>
<accession>A0ABU6SBP2</accession>
<comment type="caution">
    <text evidence="1">The sequence shown here is derived from an EMBL/GenBank/DDBJ whole genome shotgun (WGS) entry which is preliminary data.</text>
</comment>